<evidence type="ECO:0000256" key="2">
    <source>
        <dbReference type="ARBA" id="ARBA00022679"/>
    </source>
</evidence>
<feature type="domain" description="Protein kinase" evidence="7">
    <location>
        <begin position="1"/>
        <end position="65"/>
    </location>
</feature>
<evidence type="ECO:0000256" key="6">
    <source>
        <dbReference type="SAM" id="MobiDB-lite"/>
    </source>
</evidence>
<keyword evidence="1" id="KW-0723">Serine/threonine-protein kinase</keyword>
<dbReference type="AlphaFoldDB" id="A0A7S3GCY2"/>
<feature type="compositionally biased region" description="Low complexity" evidence="6">
    <location>
        <begin position="304"/>
        <end position="315"/>
    </location>
</feature>
<feature type="compositionally biased region" description="Basic residues" evidence="6">
    <location>
        <begin position="69"/>
        <end position="82"/>
    </location>
</feature>
<accession>A0A7S3GCY2</accession>
<evidence type="ECO:0000313" key="8">
    <source>
        <dbReference type="EMBL" id="CAE0262267.1"/>
    </source>
</evidence>
<organism evidence="8">
    <name type="scientific">Palpitomonas bilix</name>
    <dbReference type="NCBI Taxonomy" id="652834"/>
    <lineage>
        <taxon>Eukaryota</taxon>
        <taxon>Eukaryota incertae sedis</taxon>
    </lineage>
</organism>
<feature type="region of interest" description="Disordered" evidence="6">
    <location>
        <begin position="69"/>
        <end position="92"/>
    </location>
</feature>
<feature type="compositionally biased region" description="Basic and acidic residues" evidence="6">
    <location>
        <begin position="342"/>
        <end position="356"/>
    </location>
</feature>
<dbReference type="GO" id="GO:0004674">
    <property type="term" value="F:protein serine/threonine kinase activity"/>
    <property type="evidence" value="ECO:0007669"/>
    <property type="project" value="UniProtKB-KW"/>
</dbReference>
<keyword evidence="5" id="KW-0067">ATP-binding</keyword>
<keyword evidence="3" id="KW-0547">Nucleotide-binding</keyword>
<proteinExistence type="predicted"/>
<dbReference type="Gene3D" id="1.10.510.10">
    <property type="entry name" value="Transferase(Phosphotransferase) domain 1"/>
    <property type="match status" value="1"/>
</dbReference>
<dbReference type="PANTHER" id="PTHR11584:SF369">
    <property type="entry name" value="MITOGEN-ACTIVATED PROTEIN KINASE KINASE KINASE 19-RELATED"/>
    <property type="match status" value="1"/>
</dbReference>
<sequence length="356" mass="37998">MLTGKAPFSQFSNAHAAMFHIASGKATPDVPAGASPACQDFLRLCFRHNPDERPTAEDLLQHPFLAMPKKRGNTTSRHKRSSSHGGAFSGENRILPTNVQLRIDEEDILESGIEDGTHLVEHSNSNLSNFSDGAAIVRRRASADFPDAASPRSPPANVIRKEAPPVTDVLADRFGPPTVVVGEEPTVDEDIEALVEGSEIGEDVRDTPLIGVETITGLAHLEWASGMGMDKVPPRKGHYSQGSKASLVQRTSPQKPEVGQPVPGIEVDETRERSKSGGSASQHFRGSPTPDDILGGPGDSSPYSSATAMNSMSANVPVPVGKAPRRGRNGRSYTHGQQSEAKGGRSSEEHKRDGEE</sequence>
<dbReference type="GO" id="GO:0005524">
    <property type="term" value="F:ATP binding"/>
    <property type="evidence" value="ECO:0007669"/>
    <property type="project" value="UniProtKB-KW"/>
</dbReference>
<dbReference type="EMBL" id="HBIB01037570">
    <property type="protein sequence ID" value="CAE0262267.1"/>
    <property type="molecule type" value="Transcribed_RNA"/>
</dbReference>
<protein>
    <recommendedName>
        <fullName evidence="7">Protein kinase domain-containing protein</fullName>
    </recommendedName>
</protein>
<feature type="region of interest" description="Disordered" evidence="6">
    <location>
        <begin position="232"/>
        <end position="356"/>
    </location>
</feature>
<feature type="compositionally biased region" description="Polar residues" evidence="6">
    <location>
        <begin position="331"/>
        <end position="340"/>
    </location>
</feature>
<name>A0A7S3GCY2_9EUKA</name>
<keyword evidence="4" id="KW-0418">Kinase</keyword>
<evidence type="ECO:0000256" key="3">
    <source>
        <dbReference type="ARBA" id="ARBA00022741"/>
    </source>
</evidence>
<reference evidence="8" key="1">
    <citation type="submission" date="2021-01" db="EMBL/GenBank/DDBJ databases">
        <authorList>
            <person name="Corre E."/>
            <person name="Pelletier E."/>
            <person name="Niang G."/>
            <person name="Scheremetjew M."/>
            <person name="Finn R."/>
            <person name="Kale V."/>
            <person name="Holt S."/>
            <person name="Cochrane G."/>
            <person name="Meng A."/>
            <person name="Brown T."/>
            <person name="Cohen L."/>
        </authorList>
    </citation>
    <scope>NUCLEOTIDE SEQUENCE</scope>
    <source>
        <strain evidence="8">NIES-2562</strain>
    </source>
</reference>
<dbReference type="InterPro" id="IPR011009">
    <property type="entry name" value="Kinase-like_dom_sf"/>
</dbReference>
<evidence type="ECO:0000259" key="7">
    <source>
        <dbReference type="PROSITE" id="PS50011"/>
    </source>
</evidence>
<dbReference type="PROSITE" id="PS50011">
    <property type="entry name" value="PROTEIN_KINASE_DOM"/>
    <property type="match status" value="1"/>
</dbReference>
<feature type="compositionally biased region" description="Polar residues" evidence="6">
    <location>
        <begin position="240"/>
        <end position="254"/>
    </location>
</feature>
<gene>
    <name evidence="8" type="ORF">PBIL07802_LOCUS24562</name>
</gene>
<evidence type="ECO:0000256" key="4">
    <source>
        <dbReference type="ARBA" id="ARBA00022777"/>
    </source>
</evidence>
<dbReference type="PANTHER" id="PTHR11584">
    <property type="entry name" value="SERINE/THREONINE PROTEIN KINASE"/>
    <property type="match status" value="1"/>
</dbReference>
<evidence type="ECO:0000256" key="5">
    <source>
        <dbReference type="ARBA" id="ARBA00022840"/>
    </source>
</evidence>
<evidence type="ECO:0000256" key="1">
    <source>
        <dbReference type="ARBA" id="ARBA00022527"/>
    </source>
</evidence>
<keyword evidence="2" id="KW-0808">Transferase</keyword>
<dbReference type="InterPro" id="IPR000719">
    <property type="entry name" value="Prot_kinase_dom"/>
</dbReference>
<dbReference type="SUPFAM" id="SSF56112">
    <property type="entry name" value="Protein kinase-like (PK-like)"/>
    <property type="match status" value="1"/>
</dbReference>